<name>K3ZGL4_SETIT</name>
<reference evidence="2" key="1">
    <citation type="journal article" date="2012" name="Nat. Biotechnol.">
        <title>Reference genome sequence of the model plant Setaria.</title>
        <authorList>
            <person name="Bennetzen J.L."/>
            <person name="Schmutz J."/>
            <person name="Wang H."/>
            <person name="Percifield R."/>
            <person name="Hawkins J."/>
            <person name="Pontaroli A.C."/>
            <person name="Estep M."/>
            <person name="Feng L."/>
            <person name="Vaughn J.N."/>
            <person name="Grimwood J."/>
            <person name="Jenkins J."/>
            <person name="Barry K."/>
            <person name="Lindquist E."/>
            <person name="Hellsten U."/>
            <person name="Deshpande S."/>
            <person name="Wang X."/>
            <person name="Wu X."/>
            <person name="Mitros T."/>
            <person name="Triplett J."/>
            <person name="Yang X."/>
            <person name="Ye C.Y."/>
            <person name="Mauro-Herrera M."/>
            <person name="Wang L."/>
            <person name="Li P."/>
            <person name="Sharma M."/>
            <person name="Sharma R."/>
            <person name="Ronald P.C."/>
            <person name="Panaud O."/>
            <person name="Kellogg E.A."/>
            <person name="Brutnell T.P."/>
            <person name="Doust A.N."/>
            <person name="Tuskan G.A."/>
            <person name="Rokhsar D."/>
            <person name="Devos K.M."/>
        </authorList>
    </citation>
    <scope>NUCLEOTIDE SEQUENCE [LARGE SCALE GENOMIC DNA]</scope>
    <source>
        <strain evidence="2">cv. Yugu1</strain>
    </source>
</reference>
<keyword evidence="2" id="KW-1185">Reference proteome</keyword>
<evidence type="ECO:0000313" key="1">
    <source>
        <dbReference type="EnsemblPlants" id="KQL16908"/>
    </source>
</evidence>
<dbReference type="Proteomes" id="UP000004995">
    <property type="component" value="Unassembled WGS sequence"/>
</dbReference>
<evidence type="ECO:0000313" key="2">
    <source>
        <dbReference type="Proteomes" id="UP000004995"/>
    </source>
</evidence>
<dbReference type="AlphaFoldDB" id="K3ZGL4"/>
<dbReference type="InParanoid" id="K3ZGL4"/>
<reference evidence="1" key="2">
    <citation type="submission" date="2018-08" db="UniProtKB">
        <authorList>
            <consortium name="EnsemblPlants"/>
        </authorList>
    </citation>
    <scope>IDENTIFICATION</scope>
    <source>
        <strain evidence="1">Yugu1</strain>
    </source>
</reference>
<sequence>MRSSPTWFEKKSEIGHHVSYHSLGCSHSILYCVPQYLLRGCSLSSVLSSKRNRAPFCS</sequence>
<dbReference type="EnsemblPlants" id="KQL16908">
    <property type="protein sequence ID" value="KQL16908"/>
    <property type="gene ID" value="SETIT_025716mg"/>
</dbReference>
<dbReference type="HOGENOM" id="CLU_2982674_0_0_1"/>
<dbReference type="Gramene" id="KQL16908">
    <property type="protein sequence ID" value="KQL16908"/>
    <property type="gene ID" value="SETIT_025716mg"/>
</dbReference>
<proteinExistence type="predicted"/>
<dbReference type="EMBL" id="AGNK02002086">
    <property type="status" value="NOT_ANNOTATED_CDS"/>
    <property type="molecule type" value="Genomic_DNA"/>
</dbReference>
<accession>K3ZGL4</accession>
<protein>
    <submittedName>
        <fullName evidence="1">Uncharacterized protein</fullName>
    </submittedName>
</protein>
<organism evidence="1 2">
    <name type="scientific">Setaria italica</name>
    <name type="common">Foxtail millet</name>
    <name type="synonym">Panicum italicum</name>
    <dbReference type="NCBI Taxonomy" id="4555"/>
    <lineage>
        <taxon>Eukaryota</taxon>
        <taxon>Viridiplantae</taxon>
        <taxon>Streptophyta</taxon>
        <taxon>Embryophyta</taxon>
        <taxon>Tracheophyta</taxon>
        <taxon>Spermatophyta</taxon>
        <taxon>Magnoliopsida</taxon>
        <taxon>Liliopsida</taxon>
        <taxon>Poales</taxon>
        <taxon>Poaceae</taxon>
        <taxon>PACMAD clade</taxon>
        <taxon>Panicoideae</taxon>
        <taxon>Panicodae</taxon>
        <taxon>Paniceae</taxon>
        <taxon>Cenchrinae</taxon>
        <taxon>Setaria</taxon>
    </lineage>
</organism>